<dbReference type="InterPro" id="IPR029063">
    <property type="entry name" value="SAM-dependent_MTases_sf"/>
</dbReference>
<dbReference type="RefSeq" id="WP_040098258.1">
    <property type="nucleotide sequence ID" value="NZ_JWJD01000002.1"/>
</dbReference>
<dbReference type="InterPro" id="IPR038375">
    <property type="entry name" value="NDUFAF7_sf"/>
</dbReference>
<dbReference type="GO" id="GO:0032259">
    <property type="term" value="P:methylation"/>
    <property type="evidence" value="ECO:0007669"/>
    <property type="project" value="UniProtKB-KW"/>
</dbReference>
<accession>A0A0C2HIZ1</accession>
<dbReference type="Proteomes" id="UP000035068">
    <property type="component" value="Unassembled WGS sequence"/>
</dbReference>
<sequence>MPSQTNNKPELEEFLRHRIAARGAMPFVEFMEHCLYHPQWGYYVAPRQRIGKQGDFFTSSSVHFVFGRLLFRQLQQMAELLGGEDFTLVEQGAGEGHLALDILDAAAAEDSELYQRLHYVLSEVGADSRRRQEQLLERHLQAGRVRWAAFDEIDSLEGVFLSNELVDAFPVHLVEQTGEGLREIHVAWRDGSFHEELLPLSTPQIENYLTALGIRLPVGNRAEVNLAAVRWMEELAGKLRRGFVMTIDYGYPAAELYSPLRRNGTLMCYHRHQSSENPLENVGYQDITSHVDFTTLQRCGEPLGLLPLFFGPQYRFLMGLGFVEMLMELEARETDPNRARNLRLTLKNLIMPETGMGETFKALVQGKGVGAPELLCRRAISDIRLPMV</sequence>
<name>A0A0C2HIZ1_9BACT</name>
<keyword evidence="2" id="KW-0808">Transferase</keyword>
<dbReference type="Gene3D" id="3.40.50.12710">
    <property type="match status" value="1"/>
</dbReference>
<evidence type="ECO:0000313" key="4">
    <source>
        <dbReference type="Proteomes" id="UP000035068"/>
    </source>
</evidence>
<dbReference type="PANTHER" id="PTHR12049">
    <property type="entry name" value="PROTEIN ARGININE METHYLTRANSFERASE NDUFAF7, MITOCHONDRIAL"/>
    <property type="match status" value="1"/>
</dbReference>
<evidence type="ECO:0000256" key="1">
    <source>
        <dbReference type="ARBA" id="ARBA00022603"/>
    </source>
</evidence>
<comment type="caution">
    <text evidence="3">The sequence shown here is derived from an EMBL/GenBank/DDBJ whole genome shotgun (WGS) entry which is preliminary data.</text>
</comment>
<organism evidence="3 4">
    <name type="scientific">Geoalkalibacter ferrihydriticus DSM 17813</name>
    <dbReference type="NCBI Taxonomy" id="1121915"/>
    <lineage>
        <taxon>Bacteria</taxon>
        <taxon>Pseudomonadati</taxon>
        <taxon>Thermodesulfobacteriota</taxon>
        <taxon>Desulfuromonadia</taxon>
        <taxon>Desulfuromonadales</taxon>
        <taxon>Geoalkalibacteraceae</taxon>
        <taxon>Geoalkalibacter</taxon>
    </lineage>
</organism>
<proteinExistence type="predicted"/>
<keyword evidence="4" id="KW-1185">Reference proteome</keyword>
<dbReference type="AlphaFoldDB" id="A0A0C2HIZ1"/>
<evidence type="ECO:0000313" key="3">
    <source>
        <dbReference type="EMBL" id="KIH77031.1"/>
    </source>
</evidence>
<protein>
    <recommendedName>
        <fullName evidence="5">SAM-dependent methyltransferase</fullName>
    </recommendedName>
</protein>
<dbReference type="EMBL" id="JWJD01000002">
    <property type="protein sequence ID" value="KIH77031.1"/>
    <property type="molecule type" value="Genomic_DNA"/>
</dbReference>
<evidence type="ECO:0000256" key="2">
    <source>
        <dbReference type="ARBA" id="ARBA00022679"/>
    </source>
</evidence>
<keyword evidence="1" id="KW-0489">Methyltransferase</keyword>
<gene>
    <name evidence="3" type="ORF">GFER_08245</name>
</gene>
<reference evidence="3 4" key="1">
    <citation type="submission" date="2014-12" db="EMBL/GenBank/DDBJ databases">
        <title>Genomes of Geoalkalibacter ferrihydriticus and Geoalkalibacter subterraneus, two haloalkaliphilic metal-reducing members of the Geobacteraceae.</title>
        <authorList>
            <person name="Badalamenti J.P."/>
            <person name="Torres C.I."/>
            <person name="Krajmalnik-Brown R."/>
            <person name="Bond D.R."/>
        </authorList>
    </citation>
    <scope>NUCLEOTIDE SEQUENCE [LARGE SCALE GENOMIC DNA]</scope>
    <source>
        <strain evidence="3 4">DSM 17813</strain>
    </source>
</reference>
<dbReference type="InterPro" id="IPR003788">
    <property type="entry name" value="NDUFAF7"/>
</dbReference>
<dbReference type="PANTHER" id="PTHR12049:SF7">
    <property type="entry name" value="PROTEIN ARGININE METHYLTRANSFERASE NDUFAF7, MITOCHONDRIAL"/>
    <property type="match status" value="1"/>
</dbReference>
<dbReference type="SUPFAM" id="SSF53335">
    <property type="entry name" value="S-adenosyl-L-methionine-dependent methyltransferases"/>
    <property type="match status" value="1"/>
</dbReference>
<evidence type="ECO:0008006" key="5">
    <source>
        <dbReference type="Google" id="ProtNLM"/>
    </source>
</evidence>
<dbReference type="Pfam" id="PF02636">
    <property type="entry name" value="Methyltransf_28"/>
    <property type="match status" value="1"/>
</dbReference>
<dbReference type="GO" id="GO:0035243">
    <property type="term" value="F:protein-arginine omega-N symmetric methyltransferase activity"/>
    <property type="evidence" value="ECO:0007669"/>
    <property type="project" value="TreeGrafter"/>
</dbReference>